<keyword evidence="3 6" id="KW-0812">Transmembrane</keyword>
<evidence type="ECO:0000256" key="2">
    <source>
        <dbReference type="ARBA" id="ARBA00022475"/>
    </source>
</evidence>
<gene>
    <name evidence="7" type="ORF">CAY53_00830</name>
</gene>
<feature type="transmembrane region" description="Helical" evidence="6">
    <location>
        <begin position="276"/>
        <end position="297"/>
    </location>
</feature>
<protein>
    <submittedName>
        <fullName evidence="7">Permease</fullName>
    </submittedName>
</protein>
<dbReference type="GO" id="GO:0043190">
    <property type="term" value="C:ATP-binding cassette (ABC) transporter complex"/>
    <property type="evidence" value="ECO:0007669"/>
    <property type="project" value="TreeGrafter"/>
</dbReference>
<dbReference type="PANTHER" id="PTHR33529:SF2">
    <property type="entry name" value="LIPOPOLYSACCHARIDE EXPORT SYSTEM PERMEASE PROTEIN LPTG"/>
    <property type="match status" value="1"/>
</dbReference>
<feature type="transmembrane region" description="Helical" evidence="6">
    <location>
        <begin position="100"/>
        <end position="122"/>
    </location>
</feature>
<comment type="subcellular location">
    <subcellularLocation>
        <location evidence="1">Cell membrane</location>
        <topology evidence="1">Multi-pass membrane protein</topology>
    </subcellularLocation>
</comment>
<keyword evidence="5 6" id="KW-0472">Membrane</keyword>
<evidence type="ECO:0000256" key="6">
    <source>
        <dbReference type="SAM" id="Phobius"/>
    </source>
</evidence>
<dbReference type="EMBL" id="CP021255">
    <property type="protein sequence ID" value="AVD72173.1"/>
    <property type="molecule type" value="Genomic_DNA"/>
</dbReference>
<feature type="transmembrane region" description="Helical" evidence="6">
    <location>
        <begin position="304"/>
        <end position="325"/>
    </location>
</feature>
<dbReference type="GO" id="GO:0015920">
    <property type="term" value="P:lipopolysaccharide transport"/>
    <property type="evidence" value="ECO:0007669"/>
    <property type="project" value="TreeGrafter"/>
</dbReference>
<evidence type="ECO:0000256" key="5">
    <source>
        <dbReference type="ARBA" id="ARBA00023136"/>
    </source>
</evidence>
<dbReference type="KEGG" id="deo:CAY53_00830"/>
<feature type="transmembrane region" description="Helical" evidence="6">
    <location>
        <begin position="53"/>
        <end position="80"/>
    </location>
</feature>
<sequence length="360" mass="40709">MLLLNRYILRNFLRNLGLLLAALIALYMLIDFFEKIDNFLEKGKSTGLILKFFLLNIPFIVEQMSPVCVLLAGVITLGVLNHSNELVALKSCGIPLGKVVAPIVVAGMLCMLVFLAISQWVLPRTVSVTNEIWNREVQGRVALGIYRNGRYFYRGKEGFYSFQRPDPKQNIFLYFSYSTWDANFDLNSIVASRIVNWNGAQWLLVQGQEQKRIGPEQYSTEVFYALQEQFPETPASFFVPAYHTMELSLLELYEATRHQHSPEDTNRAWAEFFGRISYTTLGLPLLLLGLPLLLIVYRRWGRDLSLAVPVSCGMAFFCWGGWAALQSLAKESYINPLAAAIGVHIVVGLAGIVLLIREDL</sequence>
<name>A0A2L1GR56_9BACT</name>
<dbReference type="OrthoDB" id="9783403at2"/>
<dbReference type="RefSeq" id="WP_104937378.1">
    <property type="nucleotide sequence ID" value="NZ_CP021255.1"/>
</dbReference>
<evidence type="ECO:0000256" key="3">
    <source>
        <dbReference type="ARBA" id="ARBA00022692"/>
    </source>
</evidence>
<evidence type="ECO:0000313" key="7">
    <source>
        <dbReference type="EMBL" id="AVD72173.1"/>
    </source>
</evidence>
<dbReference type="AlphaFoldDB" id="A0A2L1GR56"/>
<feature type="transmembrane region" description="Helical" evidence="6">
    <location>
        <begin position="12"/>
        <end position="33"/>
    </location>
</feature>
<keyword evidence="4 6" id="KW-1133">Transmembrane helix</keyword>
<keyword evidence="8" id="KW-1185">Reference proteome</keyword>
<proteinExistence type="predicted"/>
<keyword evidence="2" id="KW-1003">Cell membrane</keyword>
<dbReference type="Proteomes" id="UP000239867">
    <property type="component" value="Chromosome"/>
</dbReference>
<organism evidence="7 8">
    <name type="scientific">Desulfobulbus oralis</name>
    <dbReference type="NCBI Taxonomy" id="1986146"/>
    <lineage>
        <taxon>Bacteria</taxon>
        <taxon>Pseudomonadati</taxon>
        <taxon>Thermodesulfobacteriota</taxon>
        <taxon>Desulfobulbia</taxon>
        <taxon>Desulfobulbales</taxon>
        <taxon>Desulfobulbaceae</taxon>
        <taxon>Desulfobulbus</taxon>
    </lineage>
</organism>
<dbReference type="InterPro" id="IPR005495">
    <property type="entry name" value="LptG/LptF_permease"/>
</dbReference>
<feature type="transmembrane region" description="Helical" evidence="6">
    <location>
        <begin position="337"/>
        <end position="356"/>
    </location>
</feature>
<evidence type="ECO:0000256" key="4">
    <source>
        <dbReference type="ARBA" id="ARBA00022989"/>
    </source>
</evidence>
<evidence type="ECO:0000256" key="1">
    <source>
        <dbReference type="ARBA" id="ARBA00004651"/>
    </source>
</evidence>
<dbReference type="PANTHER" id="PTHR33529">
    <property type="entry name" value="SLR0882 PROTEIN-RELATED"/>
    <property type="match status" value="1"/>
</dbReference>
<evidence type="ECO:0000313" key="8">
    <source>
        <dbReference type="Proteomes" id="UP000239867"/>
    </source>
</evidence>
<reference evidence="7 8" key="1">
    <citation type="journal article" date="2018" name="MBio">
        <title>Insights into the evolution of host association through the isolation and characterization of a novel human periodontal pathobiont, Desulfobulbus oralis.</title>
        <authorList>
            <person name="Cross K.L."/>
            <person name="Chirania P."/>
            <person name="Xiong W."/>
            <person name="Beall C.J."/>
            <person name="Elkins J.G."/>
            <person name="Giannone R.J."/>
            <person name="Griffen A.L."/>
            <person name="Guss A.M."/>
            <person name="Hettich R.L."/>
            <person name="Joshi S.S."/>
            <person name="Mokrzan E.M."/>
            <person name="Martin R.K."/>
            <person name="Zhulin I.B."/>
            <person name="Leys E.J."/>
            <person name="Podar M."/>
        </authorList>
    </citation>
    <scope>NUCLEOTIDE SEQUENCE [LARGE SCALE GENOMIC DNA]</scope>
    <source>
        <strain evidence="7 8">ORNL</strain>
    </source>
</reference>
<accession>A0A2L1GR56</accession>
<dbReference type="Pfam" id="PF03739">
    <property type="entry name" value="LptF_LptG"/>
    <property type="match status" value="1"/>
</dbReference>